<sequence>MTEEQEVPWPKRSHRSLHEPTPLGTFGHKAFRSAFAKLHRVEEVYQALRLEAEGLRLDFLDVLRIELTPDRSTYRFIVDNPPTIPSHWAVTTGEALYNLRSALDHAAFELSVRGLGRDLDPDEAFWSQFTLTDSEKKFRERAKKELPGLSVEQLDLIERVQPYLKRGREHEPTLFDQAAYSMGLLNRLGNVEKHRHPHLVVGSVDGPSWRTGQPEPRLIRGPVEQGRVIMEMDYFPEFRPYESTQPRVTFAPVLLDDDGPVAFPGVLGTLRFMAKRVLDVLNPTGRCDPSLLDPIPPRRH</sequence>
<dbReference type="EMBL" id="LT629711">
    <property type="protein sequence ID" value="SDO72653.1"/>
    <property type="molecule type" value="Genomic_DNA"/>
</dbReference>
<accession>A0A1H0LX37</accession>
<evidence type="ECO:0000313" key="3">
    <source>
        <dbReference type="Proteomes" id="UP000199077"/>
    </source>
</evidence>
<name>A0A1H0LX37_9MICO</name>
<evidence type="ECO:0000256" key="1">
    <source>
        <dbReference type="SAM" id="MobiDB-lite"/>
    </source>
</evidence>
<dbReference type="RefSeq" id="WP_091780839.1">
    <property type="nucleotide sequence ID" value="NZ_LT629711.1"/>
</dbReference>
<keyword evidence="3" id="KW-1185">Reference proteome</keyword>
<evidence type="ECO:0000313" key="2">
    <source>
        <dbReference type="EMBL" id="SDO72653.1"/>
    </source>
</evidence>
<gene>
    <name evidence="2" type="ORF">SAMN04489867_0423</name>
</gene>
<protein>
    <submittedName>
        <fullName evidence="2">Uncharacterized protein</fullName>
    </submittedName>
</protein>
<feature type="region of interest" description="Disordered" evidence="1">
    <location>
        <begin position="1"/>
        <end position="21"/>
    </location>
</feature>
<dbReference type="OrthoDB" id="5175688at2"/>
<reference evidence="3" key="1">
    <citation type="submission" date="2016-10" db="EMBL/GenBank/DDBJ databases">
        <authorList>
            <person name="Varghese N."/>
            <person name="Submissions S."/>
        </authorList>
    </citation>
    <scope>NUCLEOTIDE SEQUENCE [LARGE SCALE GENOMIC DNA]</scope>
    <source>
        <strain evidence="3">DSM 22329</strain>
    </source>
</reference>
<dbReference type="Proteomes" id="UP000199077">
    <property type="component" value="Chromosome I"/>
</dbReference>
<proteinExistence type="predicted"/>
<dbReference type="AlphaFoldDB" id="A0A1H0LX37"/>
<organism evidence="2 3">
    <name type="scientific">Pedococcus dokdonensis</name>
    <dbReference type="NCBI Taxonomy" id="443156"/>
    <lineage>
        <taxon>Bacteria</taxon>
        <taxon>Bacillati</taxon>
        <taxon>Actinomycetota</taxon>
        <taxon>Actinomycetes</taxon>
        <taxon>Micrococcales</taxon>
        <taxon>Intrasporangiaceae</taxon>
        <taxon>Pedococcus</taxon>
    </lineage>
</organism>